<feature type="transmembrane region" description="Helical" evidence="1">
    <location>
        <begin position="143"/>
        <end position="164"/>
    </location>
</feature>
<keyword evidence="1" id="KW-1133">Transmembrane helix</keyword>
<reference evidence="2 3" key="1">
    <citation type="submission" date="2023-09" db="EMBL/GenBank/DDBJ databases">
        <authorList>
            <person name="Rey-Velasco X."/>
        </authorList>
    </citation>
    <scope>NUCLEOTIDE SEQUENCE [LARGE SCALE GENOMIC DNA]</scope>
    <source>
        <strain evidence="2 3">F297</strain>
    </source>
</reference>
<dbReference type="GO" id="GO:0006508">
    <property type="term" value="P:proteolysis"/>
    <property type="evidence" value="ECO:0007669"/>
    <property type="project" value="UniProtKB-KW"/>
</dbReference>
<dbReference type="EC" id="3.4.-.-" evidence="2"/>
<feature type="transmembrane region" description="Helical" evidence="1">
    <location>
        <begin position="69"/>
        <end position="87"/>
    </location>
</feature>
<organism evidence="2 3">
    <name type="scientific">Autumnicola edwardsiae</name>
    <dbReference type="NCBI Taxonomy" id="3075594"/>
    <lineage>
        <taxon>Bacteria</taxon>
        <taxon>Pseudomonadati</taxon>
        <taxon>Bacteroidota</taxon>
        <taxon>Flavobacteriia</taxon>
        <taxon>Flavobacteriales</taxon>
        <taxon>Flavobacteriaceae</taxon>
        <taxon>Autumnicola</taxon>
    </lineage>
</organism>
<proteinExistence type="predicted"/>
<evidence type="ECO:0000313" key="2">
    <source>
        <dbReference type="EMBL" id="MDT0650911.1"/>
    </source>
</evidence>
<keyword evidence="2" id="KW-0645">Protease</keyword>
<dbReference type="Proteomes" id="UP001248819">
    <property type="component" value="Unassembled WGS sequence"/>
</dbReference>
<keyword evidence="2" id="KW-0378">Hydrolase</keyword>
<name>A0ABU3CX68_9FLAO</name>
<gene>
    <name evidence="2" type="ORF">RM529_12185</name>
</gene>
<keyword evidence="1" id="KW-0472">Membrane</keyword>
<dbReference type="GO" id="GO:0008233">
    <property type="term" value="F:peptidase activity"/>
    <property type="evidence" value="ECO:0007669"/>
    <property type="project" value="UniProtKB-KW"/>
</dbReference>
<dbReference type="EMBL" id="JAVRHP010000067">
    <property type="protein sequence ID" value="MDT0650911.1"/>
    <property type="molecule type" value="Genomic_DNA"/>
</dbReference>
<feature type="transmembrane region" description="Helical" evidence="1">
    <location>
        <begin position="34"/>
        <end position="57"/>
    </location>
</feature>
<keyword evidence="3" id="KW-1185">Reference proteome</keyword>
<feature type="transmembrane region" description="Helical" evidence="1">
    <location>
        <begin position="171"/>
        <end position="193"/>
    </location>
</feature>
<dbReference type="RefSeq" id="WP_311485056.1">
    <property type="nucleotide sequence ID" value="NZ_JAVRHP010000067.1"/>
</dbReference>
<accession>A0ABU3CX68</accession>
<evidence type="ECO:0000313" key="3">
    <source>
        <dbReference type="Proteomes" id="UP001248819"/>
    </source>
</evidence>
<protein>
    <submittedName>
        <fullName evidence="2">CPBP family glutamic-type intramembrane protease</fullName>
        <ecNumber evidence="2">3.4.-.-</ecNumber>
    </submittedName>
</protein>
<feature type="transmembrane region" description="Helical" evidence="1">
    <location>
        <begin position="117"/>
        <end position="137"/>
    </location>
</feature>
<keyword evidence="1" id="KW-0812">Transmembrane</keyword>
<evidence type="ECO:0000256" key="1">
    <source>
        <dbReference type="SAM" id="Phobius"/>
    </source>
</evidence>
<sequence length="288" mass="34176">MIRLYGNIYHWIKHPDETELNLSFRKKVQVTLNILLMDVLLIFPFLGFLYIITSHLVELEIPLDDSHPVVLFILVVLLAPLIEEFIFRFPLKYKRNYLVRLINFFSRGWLKKRWSSVFKYFLYLLVILFGLIHLMNFNNNENLFFALAPFMIGNQLIGGFLLSYTRIKLGFIWSFIQHSAFNLIVVVFEVIFFHNQIIVKESNENFEVSIVEQVYVFKNTSYLQSKFDKDVIYSVNADDISLSGLLDSLNIQGIRQYEDRWIDVKIKSEKGMSRKELKNILKRDLILR</sequence>
<comment type="caution">
    <text evidence="2">The sequence shown here is derived from an EMBL/GenBank/DDBJ whole genome shotgun (WGS) entry which is preliminary data.</text>
</comment>